<dbReference type="SUPFAM" id="SSF52540">
    <property type="entry name" value="P-loop containing nucleoside triphosphate hydrolases"/>
    <property type="match status" value="1"/>
</dbReference>
<name>A0ABX3L0L5_9CLOT</name>
<dbReference type="Gene3D" id="3.40.50.300">
    <property type="entry name" value="P-loop containing nucleotide triphosphate hydrolases"/>
    <property type="match status" value="1"/>
</dbReference>
<dbReference type="Pfam" id="PF07693">
    <property type="entry name" value="KAP_NTPase"/>
    <property type="match status" value="1"/>
</dbReference>
<dbReference type="PANTHER" id="PTHR22674:SF6">
    <property type="entry name" value="NTPASE KAP FAMILY P-LOOP DOMAIN-CONTAINING PROTEIN 1"/>
    <property type="match status" value="1"/>
</dbReference>
<reference evidence="2 3" key="1">
    <citation type="submission" date="2016-12" db="EMBL/GenBank/DDBJ databases">
        <title>Clostridium tepidum sp. nov., a close relative of Clostridium sporogenes and Clostridium botulinum Group I.</title>
        <authorList>
            <person name="Dobritsa A.P."/>
            <person name="Kutumbaka K."/>
            <person name="Werner K."/>
            <person name="Samadpour M."/>
        </authorList>
    </citation>
    <scope>NUCLEOTIDE SEQUENCE [LARGE SCALE GENOMIC DNA]</scope>
    <source>
        <strain evidence="2 3">PE</strain>
    </source>
</reference>
<dbReference type="Proteomes" id="UP000190206">
    <property type="component" value="Unassembled WGS sequence"/>
</dbReference>
<dbReference type="InterPro" id="IPR011646">
    <property type="entry name" value="KAP_P-loop"/>
</dbReference>
<dbReference type="RefSeq" id="WP_078025139.1">
    <property type="nucleotide sequence ID" value="NZ_MRAD01000015.1"/>
</dbReference>
<evidence type="ECO:0000259" key="1">
    <source>
        <dbReference type="Pfam" id="PF07693"/>
    </source>
</evidence>
<feature type="domain" description="KAP NTPase" evidence="1">
    <location>
        <begin position="14"/>
        <end position="396"/>
    </location>
</feature>
<organism evidence="2 3">
    <name type="scientific">Clostridium tepidum</name>
    <dbReference type="NCBI Taxonomy" id="1962263"/>
    <lineage>
        <taxon>Bacteria</taxon>
        <taxon>Bacillati</taxon>
        <taxon>Bacillota</taxon>
        <taxon>Clostridia</taxon>
        <taxon>Eubacteriales</taxon>
        <taxon>Clostridiaceae</taxon>
        <taxon>Clostridium</taxon>
    </lineage>
</organism>
<evidence type="ECO:0000313" key="3">
    <source>
        <dbReference type="Proteomes" id="UP000190206"/>
    </source>
</evidence>
<comment type="caution">
    <text evidence="2">The sequence shown here is derived from an EMBL/GenBank/DDBJ whole genome shotgun (WGS) entry which is preliminary data.</text>
</comment>
<protein>
    <recommendedName>
        <fullName evidence="1">KAP NTPase domain-containing protein</fullName>
    </recommendedName>
</protein>
<proteinExistence type="predicted"/>
<sequence>MWSDGVSKIDMLAYEPYAELIFDIATSERLNPLTIGLFGNWGSGKSTLLSLVDEKIKEKVEEPKVISITVNAWMFEGYDDAKTALMDSIVRVINDNESIAEECKNGIGELIKKINWIRVGGALAKKGIPLAFSAATGNPMPAIMSSIESIKNIDLSKKEEIEKIENNISKLKGFLKEDEPKESIVENIRTFRVEFKKLLEDSEIENLIIMIDDLDRCTPDRILETLEAIKLFLSVKNTTFIIAMDEDVITYSVKRKYPPLNQGGEIDVSKDYIEKIIQLPIKLPELSEIDIKNYILLLICEMYLKEEKLSELISKLKGKEIFIKGEIISSTDIHEVLQVNKENEINFFKTGLKYEDFDEQLAIFSKISDIISYTTIKGNPRQAKRFLNTFYIRKRLADIQNIKLDLSVLAKLMVLEYTDKNLFKKLYKWQYENDGIALQLSEIEELILSENEETTQSKYKEWGKPEIKKWLSVEPTDLSKKDLRQYFYLSRESIRDKDMSMLNIGLEERKIINEICSDDIDSIVKRRKVQELTDIQPNKVKVVVEGIISKYHQDKSKYSELLVYIVEYLPDHRDTSVDELKTLREKEIDPALIVKIKALEKSLPGEYETLKESLTRFEKVSRMWELT</sequence>
<dbReference type="EMBL" id="MRAD01000015">
    <property type="protein sequence ID" value="OOO61364.1"/>
    <property type="molecule type" value="Genomic_DNA"/>
</dbReference>
<dbReference type="InterPro" id="IPR027417">
    <property type="entry name" value="P-loop_NTPase"/>
</dbReference>
<evidence type="ECO:0000313" key="2">
    <source>
        <dbReference type="EMBL" id="OOO61364.1"/>
    </source>
</evidence>
<dbReference type="PANTHER" id="PTHR22674">
    <property type="entry name" value="NTPASE, KAP FAMILY P-LOOP DOMAIN-CONTAINING 1"/>
    <property type="match status" value="1"/>
</dbReference>
<accession>A0ABX3L0L5</accession>
<keyword evidence="3" id="KW-1185">Reference proteome</keyword>
<dbReference type="InterPro" id="IPR052754">
    <property type="entry name" value="NTPase_KAP_P-loop"/>
</dbReference>
<gene>
    <name evidence="2" type="ORF">BS637_12515</name>
</gene>